<dbReference type="InterPro" id="IPR004843">
    <property type="entry name" value="Calcineurin-like_PHP"/>
</dbReference>
<dbReference type="Proteomes" id="UP000520814">
    <property type="component" value="Unassembled WGS sequence"/>
</dbReference>
<evidence type="ECO:0000259" key="1">
    <source>
        <dbReference type="Pfam" id="PF00149"/>
    </source>
</evidence>
<name>A0A7W9W7I5_ARMRO</name>
<reference evidence="2 3" key="1">
    <citation type="submission" date="2020-08" db="EMBL/GenBank/DDBJ databases">
        <title>Genomic Encyclopedia of Type Strains, Phase IV (KMG-IV): sequencing the most valuable type-strain genomes for metagenomic binning, comparative biology and taxonomic classification.</title>
        <authorList>
            <person name="Goeker M."/>
        </authorList>
    </citation>
    <scope>NUCLEOTIDE SEQUENCE [LARGE SCALE GENOMIC DNA]</scope>
    <source>
        <strain evidence="2 3">DSM 23562</strain>
    </source>
</reference>
<dbReference type="InterPro" id="IPR051693">
    <property type="entry name" value="UPF0046_metallophosphoest"/>
</dbReference>
<dbReference type="PANTHER" id="PTHR12905:SF0">
    <property type="entry name" value="CALCINEURIN-LIKE PHOSPHOESTERASE DOMAIN-CONTAINING PROTEIN"/>
    <property type="match status" value="1"/>
</dbReference>
<sequence length="211" mass="23407">MRLLLLSDIHCQWRDFDPTRYPTVDAILCAGDITDAGKPGQERFIESRAWVYGQAAHAPFYWVPGNHDIGFDGTEYADIPNTHCLLNKTLTLGPFSIHGVSCSPCYNAPQLARYWDFMTADPQTEQAAYDFERVDIVVSHSPPHGLCDASWDRWNGDTKLGSEALTNYLVANGPKLVVCGHIHEAAGERTLGTTRVINTAQCWTLVELSAP</sequence>
<keyword evidence="3" id="KW-1185">Reference proteome</keyword>
<evidence type="ECO:0000313" key="2">
    <source>
        <dbReference type="EMBL" id="MBB6050657.1"/>
    </source>
</evidence>
<evidence type="ECO:0000313" key="3">
    <source>
        <dbReference type="Proteomes" id="UP000520814"/>
    </source>
</evidence>
<dbReference type="PANTHER" id="PTHR12905">
    <property type="entry name" value="METALLOPHOSPHOESTERASE"/>
    <property type="match status" value="1"/>
</dbReference>
<organism evidence="2 3">
    <name type="scientific">Armatimonas rosea</name>
    <dbReference type="NCBI Taxonomy" id="685828"/>
    <lineage>
        <taxon>Bacteria</taxon>
        <taxon>Bacillati</taxon>
        <taxon>Armatimonadota</taxon>
        <taxon>Armatimonadia</taxon>
        <taxon>Armatimonadales</taxon>
        <taxon>Armatimonadaceae</taxon>
        <taxon>Armatimonas</taxon>
    </lineage>
</organism>
<dbReference type="Pfam" id="PF00149">
    <property type="entry name" value="Metallophos"/>
    <property type="match status" value="1"/>
</dbReference>
<comment type="caution">
    <text evidence="2">The sequence shown here is derived from an EMBL/GenBank/DDBJ whole genome shotgun (WGS) entry which is preliminary data.</text>
</comment>
<protein>
    <recommendedName>
        <fullName evidence="1">Calcineurin-like phosphoesterase domain-containing protein</fullName>
    </recommendedName>
</protein>
<feature type="domain" description="Calcineurin-like phosphoesterase" evidence="1">
    <location>
        <begin position="1"/>
        <end position="184"/>
    </location>
</feature>
<dbReference type="InterPro" id="IPR029052">
    <property type="entry name" value="Metallo-depent_PP-like"/>
</dbReference>
<accession>A0A7W9W7I5</accession>
<dbReference type="RefSeq" id="WP_184196033.1">
    <property type="nucleotide sequence ID" value="NZ_JACHGW010000002.1"/>
</dbReference>
<dbReference type="SUPFAM" id="SSF56300">
    <property type="entry name" value="Metallo-dependent phosphatases"/>
    <property type="match status" value="1"/>
</dbReference>
<dbReference type="GO" id="GO:0016787">
    <property type="term" value="F:hydrolase activity"/>
    <property type="evidence" value="ECO:0007669"/>
    <property type="project" value="InterPro"/>
</dbReference>
<dbReference type="Gene3D" id="3.60.21.10">
    <property type="match status" value="1"/>
</dbReference>
<proteinExistence type="predicted"/>
<gene>
    <name evidence="2" type="ORF">HNQ39_002448</name>
</gene>
<dbReference type="AlphaFoldDB" id="A0A7W9W7I5"/>
<dbReference type="EMBL" id="JACHGW010000002">
    <property type="protein sequence ID" value="MBB6050657.1"/>
    <property type="molecule type" value="Genomic_DNA"/>
</dbReference>